<evidence type="ECO:0000313" key="4">
    <source>
        <dbReference type="Proteomes" id="UP000184600"/>
    </source>
</evidence>
<sequence>MEDKQYLLLTKQAIGLVENEPDVIANLANLSALIYMNIERLNWVGFYILKDNELVLGPFQGKPACVRIPAGKGVCGTAVDTSRTVRVDDVHEFEGHIACDSESRSELVVPFFLQGKLAGVLDIDSPVACRFAESDELGFTHLMREVEKLLNSQSNV</sequence>
<dbReference type="InterPro" id="IPR003018">
    <property type="entry name" value="GAF"/>
</dbReference>
<organism evidence="3 4">
    <name type="scientific">Vibrio quintilis</name>
    <dbReference type="NCBI Taxonomy" id="1117707"/>
    <lineage>
        <taxon>Bacteria</taxon>
        <taxon>Pseudomonadati</taxon>
        <taxon>Pseudomonadota</taxon>
        <taxon>Gammaproteobacteria</taxon>
        <taxon>Vibrionales</taxon>
        <taxon>Vibrionaceae</taxon>
        <taxon>Vibrio</taxon>
    </lineage>
</organism>
<dbReference type="PANTHER" id="PTHR21021">
    <property type="entry name" value="GAF/PUTATIVE CYTOSKELETAL PROTEIN"/>
    <property type="match status" value="1"/>
</dbReference>
<dbReference type="GO" id="GO:0005829">
    <property type="term" value="C:cytosol"/>
    <property type="evidence" value="ECO:0007669"/>
    <property type="project" value="TreeGrafter"/>
</dbReference>
<reference evidence="4" key="1">
    <citation type="submission" date="2016-12" db="EMBL/GenBank/DDBJ databases">
        <authorList>
            <person name="Rodrigo-Torres L."/>
            <person name="Arahal R.D."/>
            <person name="Lucena T."/>
        </authorList>
    </citation>
    <scope>NUCLEOTIDE SEQUENCE [LARGE SCALE GENOMIC DNA]</scope>
</reference>
<feature type="domain" description="GAF" evidence="2">
    <location>
        <begin position="33"/>
        <end position="139"/>
    </location>
</feature>
<dbReference type="EMBL" id="FRFG01000025">
    <property type="protein sequence ID" value="SHO56441.1"/>
    <property type="molecule type" value="Genomic_DNA"/>
</dbReference>
<dbReference type="GO" id="GO:0033745">
    <property type="term" value="F:L-methionine-(R)-S-oxide reductase activity"/>
    <property type="evidence" value="ECO:0007669"/>
    <property type="project" value="UniProtKB-EC"/>
</dbReference>
<dbReference type="InterPro" id="IPR051330">
    <property type="entry name" value="Phosphatase_reg/MetRdx"/>
</dbReference>
<protein>
    <submittedName>
        <fullName evidence="3">Free methionine-R-sulfoxide reductase</fullName>
        <ecNumber evidence="3">1.8.4.14</ecNumber>
    </submittedName>
</protein>
<dbReference type="Proteomes" id="UP000184600">
    <property type="component" value="Unassembled WGS sequence"/>
</dbReference>
<evidence type="ECO:0000313" key="3">
    <source>
        <dbReference type="EMBL" id="SHO56441.1"/>
    </source>
</evidence>
<dbReference type="PANTHER" id="PTHR21021:SF15">
    <property type="entry name" value="FREE METHIONINE-R-SULFOXIDE REDUCTASE"/>
    <property type="match status" value="1"/>
</dbReference>
<dbReference type="AlphaFoldDB" id="A0A1M7YV49"/>
<dbReference type="SUPFAM" id="SSF55781">
    <property type="entry name" value="GAF domain-like"/>
    <property type="match status" value="1"/>
</dbReference>
<accession>A0A1M7YV49</accession>
<dbReference type="EC" id="1.8.4.14" evidence="3"/>
<dbReference type="STRING" id="1117707.VQ7734_02210"/>
<evidence type="ECO:0000256" key="1">
    <source>
        <dbReference type="ARBA" id="ARBA00038454"/>
    </source>
</evidence>
<dbReference type="InterPro" id="IPR000614">
    <property type="entry name" value="FRMsr_CS"/>
</dbReference>
<gene>
    <name evidence="3" type="primary">msrC</name>
    <name evidence="3" type="ORF">VQ7734_02210</name>
</gene>
<keyword evidence="3" id="KW-0560">Oxidoreductase</keyword>
<dbReference type="Pfam" id="PF01590">
    <property type="entry name" value="GAF"/>
    <property type="match status" value="1"/>
</dbReference>
<dbReference type="InterPro" id="IPR029016">
    <property type="entry name" value="GAF-like_dom_sf"/>
</dbReference>
<dbReference type="RefSeq" id="WP_073582409.1">
    <property type="nucleotide sequence ID" value="NZ_AP024897.1"/>
</dbReference>
<dbReference type="Gene3D" id="3.30.450.40">
    <property type="match status" value="1"/>
</dbReference>
<dbReference type="FunFam" id="3.30.450.40:FF:000008">
    <property type="entry name" value="GAF domain-containing proteins"/>
    <property type="match status" value="1"/>
</dbReference>
<evidence type="ECO:0000259" key="2">
    <source>
        <dbReference type="Pfam" id="PF01590"/>
    </source>
</evidence>
<proteinExistence type="inferred from homology"/>
<comment type="similarity">
    <text evidence="1">Belongs to the free Met sulfoxide reductase family.</text>
</comment>
<dbReference type="PROSITE" id="PS01320">
    <property type="entry name" value="UPF0067"/>
    <property type="match status" value="1"/>
</dbReference>
<name>A0A1M7YV49_9VIBR</name>
<keyword evidence="4" id="KW-1185">Reference proteome</keyword>
<dbReference type="OrthoDB" id="9796252at2"/>